<feature type="compositionally biased region" description="Polar residues" evidence="1">
    <location>
        <begin position="1"/>
        <end position="15"/>
    </location>
</feature>
<name>A0A9P4U5C3_9PEZI</name>
<feature type="compositionally biased region" description="Polar residues" evidence="1">
    <location>
        <begin position="210"/>
        <end position="222"/>
    </location>
</feature>
<evidence type="ECO:0000313" key="2">
    <source>
        <dbReference type="EMBL" id="KAF2436958.1"/>
    </source>
</evidence>
<dbReference type="Proteomes" id="UP000800235">
    <property type="component" value="Unassembled WGS sequence"/>
</dbReference>
<dbReference type="AlphaFoldDB" id="A0A9P4U5C3"/>
<dbReference type="EMBL" id="MU007009">
    <property type="protein sequence ID" value="KAF2436958.1"/>
    <property type="molecule type" value="Genomic_DNA"/>
</dbReference>
<protein>
    <submittedName>
        <fullName evidence="2">Uncharacterized protein</fullName>
    </submittedName>
</protein>
<feature type="compositionally biased region" description="Low complexity" evidence="1">
    <location>
        <begin position="47"/>
        <end position="60"/>
    </location>
</feature>
<sequence>MGWLSFWNSDDSNPVKNLDPSLKEFLEKEQPEHQEAQPPPAETSYHSQISTPTSSQQPQSKPLVPKQSLYQDGRYAHLWKDYTPLYEQENAIKSEQEKLRDLVEDQDYRKAELGRVALESCVFEHLAQQDCFTNGSVKDMMTMCSEEGKVFTRCYKMQAKFMKALGYMNAVGDTEREERIQMHADKLYRQMLEQERLTNEARERGEPIPTFQNPLSPENVGSSGELVRPPQKGTVDESVPYSRIPQQFREVFMNEIQGMSPTEAAVEEAAFLADLENQRQTAVKGTKYMVEEAQARQRRFELGKPTIGDRIKRSTGWDKKLDLDDGTAEKHNGGEEG</sequence>
<evidence type="ECO:0000313" key="3">
    <source>
        <dbReference type="Proteomes" id="UP000800235"/>
    </source>
</evidence>
<accession>A0A9P4U5C3</accession>
<evidence type="ECO:0000256" key="1">
    <source>
        <dbReference type="SAM" id="MobiDB-lite"/>
    </source>
</evidence>
<feature type="region of interest" description="Disordered" evidence="1">
    <location>
        <begin position="306"/>
        <end position="337"/>
    </location>
</feature>
<proteinExistence type="predicted"/>
<dbReference type="OrthoDB" id="2103031at2759"/>
<comment type="caution">
    <text evidence="2">The sequence shown here is derived from an EMBL/GenBank/DDBJ whole genome shotgun (WGS) entry which is preliminary data.</text>
</comment>
<organism evidence="2 3">
    <name type="scientific">Tothia fuscella</name>
    <dbReference type="NCBI Taxonomy" id="1048955"/>
    <lineage>
        <taxon>Eukaryota</taxon>
        <taxon>Fungi</taxon>
        <taxon>Dikarya</taxon>
        <taxon>Ascomycota</taxon>
        <taxon>Pezizomycotina</taxon>
        <taxon>Dothideomycetes</taxon>
        <taxon>Pleosporomycetidae</taxon>
        <taxon>Venturiales</taxon>
        <taxon>Cylindrosympodiaceae</taxon>
        <taxon>Tothia</taxon>
    </lineage>
</organism>
<feature type="compositionally biased region" description="Basic and acidic residues" evidence="1">
    <location>
        <begin position="21"/>
        <end position="35"/>
    </location>
</feature>
<keyword evidence="3" id="KW-1185">Reference proteome</keyword>
<feature type="region of interest" description="Disordered" evidence="1">
    <location>
        <begin position="1"/>
        <end position="64"/>
    </location>
</feature>
<reference evidence="2" key="1">
    <citation type="journal article" date="2020" name="Stud. Mycol.">
        <title>101 Dothideomycetes genomes: a test case for predicting lifestyles and emergence of pathogens.</title>
        <authorList>
            <person name="Haridas S."/>
            <person name="Albert R."/>
            <person name="Binder M."/>
            <person name="Bloem J."/>
            <person name="Labutti K."/>
            <person name="Salamov A."/>
            <person name="Andreopoulos B."/>
            <person name="Baker S."/>
            <person name="Barry K."/>
            <person name="Bills G."/>
            <person name="Bluhm B."/>
            <person name="Cannon C."/>
            <person name="Castanera R."/>
            <person name="Culley D."/>
            <person name="Daum C."/>
            <person name="Ezra D."/>
            <person name="Gonzalez J."/>
            <person name="Henrissat B."/>
            <person name="Kuo A."/>
            <person name="Liang C."/>
            <person name="Lipzen A."/>
            <person name="Lutzoni F."/>
            <person name="Magnuson J."/>
            <person name="Mondo S."/>
            <person name="Nolan M."/>
            <person name="Ohm R."/>
            <person name="Pangilinan J."/>
            <person name="Park H.-J."/>
            <person name="Ramirez L."/>
            <person name="Alfaro M."/>
            <person name="Sun H."/>
            <person name="Tritt A."/>
            <person name="Yoshinaga Y."/>
            <person name="Zwiers L.-H."/>
            <person name="Turgeon B."/>
            <person name="Goodwin S."/>
            <person name="Spatafora J."/>
            <person name="Crous P."/>
            <person name="Grigoriev I."/>
        </authorList>
    </citation>
    <scope>NUCLEOTIDE SEQUENCE</scope>
    <source>
        <strain evidence="2">CBS 130266</strain>
    </source>
</reference>
<gene>
    <name evidence="2" type="ORF">EJ08DRAFT_7806</name>
</gene>
<feature type="region of interest" description="Disordered" evidence="1">
    <location>
        <begin position="200"/>
        <end position="238"/>
    </location>
</feature>